<name>A0A0F9PTF0_9ZZZZ</name>
<dbReference type="AlphaFoldDB" id="A0A0F9PTF0"/>
<sequence>MNYILDERGEPKAEPDVIAWAQWYESFPLERIVALDKGVGDADRVSTVFLAIDYNLSEEGPRILYETLVFGGDLDGETERYSTRAEAVIGHIEMVERVNANAPAPAGGEADRT</sequence>
<proteinExistence type="predicted"/>
<reference evidence="1" key="1">
    <citation type="journal article" date="2015" name="Nature">
        <title>Complex archaea that bridge the gap between prokaryotes and eukaryotes.</title>
        <authorList>
            <person name="Spang A."/>
            <person name="Saw J.H."/>
            <person name="Jorgensen S.L."/>
            <person name="Zaremba-Niedzwiedzka K."/>
            <person name="Martijn J."/>
            <person name="Lind A.E."/>
            <person name="van Eijk R."/>
            <person name="Schleper C."/>
            <person name="Guy L."/>
            <person name="Ettema T.J."/>
        </authorList>
    </citation>
    <scope>NUCLEOTIDE SEQUENCE</scope>
</reference>
<organism evidence="1">
    <name type="scientific">marine sediment metagenome</name>
    <dbReference type="NCBI Taxonomy" id="412755"/>
    <lineage>
        <taxon>unclassified sequences</taxon>
        <taxon>metagenomes</taxon>
        <taxon>ecological metagenomes</taxon>
    </lineage>
</organism>
<dbReference type="EMBL" id="LAZR01004930">
    <property type="protein sequence ID" value="KKN04351.1"/>
    <property type="molecule type" value="Genomic_DNA"/>
</dbReference>
<protein>
    <submittedName>
        <fullName evidence="1">Uncharacterized protein</fullName>
    </submittedName>
</protein>
<gene>
    <name evidence="1" type="ORF">LCGC14_1098300</name>
</gene>
<evidence type="ECO:0000313" key="1">
    <source>
        <dbReference type="EMBL" id="KKN04351.1"/>
    </source>
</evidence>
<comment type="caution">
    <text evidence="1">The sequence shown here is derived from an EMBL/GenBank/DDBJ whole genome shotgun (WGS) entry which is preliminary data.</text>
</comment>
<accession>A0A0F9PTF0</accession>